<dbReference type="InterPro" id="IPR012506">
    <property type="entry name" value="TMEM86B-like"/>
</dbReference>
<keyword evidence="3 6" id="KW-0812">Transmembrane</keyword>
<organism evidence="7 8">
    <name type="scientific">Streptomyces varsoviensis</name>
    <dbReference type="NCBI Taxonomy" id="67373"/>
    <lineage>
        <taxon>Bacteria</taxon>
        <taxon>Bacillati</taxon>
        <taxon>Actinomycetota</taxon>
        <taxon>Actinomycetes</taxon>
        <taxon>Kitasatosporales</taxon>
        <taxon>Streptomycetaceae</taxon>
        <taxon>Streptomyces</taxon>
    </lineage>
</organism>
<evidence type="ECO:0000256" key="4">
    <source>
        <dbReference type="ARBA" id="ARBA00022989"/>
    </source>
</evidence>
<dbReference type="EMBL" id="LGUT01000576">
    <property type="protein sequence ID" value="KOG90737.1"/>
    <property type="molecule type" value="Genomic_DNA"/>
</dbReference>
<evidence type="ECO:0000256" key="1">
    <source>
        <dbReference type="ARBA" id="ARBA00004141"/>
    </source>
</evidence>
<evidence type="ECO:0000256" key="2">
    <source>
        <dbReference type="ARBA" id="ARBA00007375"/>
    </source>
</evidence>
<evidence type="ECO:0000256" key="6">
    <source>
        <dbReference type="SAM" id="Phobius"/>
    </source>
</evidence>
<dbReference type="Pfam" id="PF07947">
    <property type="entry name" value="YhhN"/>
    <property type="match status" value="1"/>
</dbReference>
<evidence type="ECO:0000313" key="7">
    <source>
        <dbReference type="EMBL" id="KOG90737.1"/>
    </source>
</evidence>
<feature type="transmembrane region" description="Helical" evidence="6">
    <location>
        <begin position="80"/>
        <end position="101"/>
    </location>
</feature>
<accession>A0ABR5JBA9</accession>
<evidence type="ECO:0008006" key="9">
    <source>
        <dbReference type="Google" id="ProtNLM"/>
    </source>
</evidence>
<keyword evidence="4 6" id="KW-1133">Transmembrane helix</keyword>
<protein>
    <recommendedName>
        <fullName evidence="9">Lysoplasmalogenase</fullName>
    </recommendedName>
</protein>
<name>A0ABR5JBA9_9ACTN</name>
<dbReference type="Proteomes" id="UP000037020">
    <property type="component" value="Unassembled WGS sequence"/>
</dbReference>
<gene>
    <name evidence="7" type="ORF">ADK38_07045</name>
</gene>
<comment type="caution">
    <text evidence="7">The sequence shown here is derived from an EMBL/GenBank/DDBJ whole genome shotgun (WGS) entry which is preliminary data.</text>
</comment>
<comment type="similarity">
    <text evidence="2">Belongs to the TMEM86 family.</text>
</comment>
<reference evidence="7 8" key="1">
    <citation type="submission" date="2015-07" db="EMBL/GenBank/DDBJ databases">
        <authorList>
            <person name="Ju K.-S."/>
            <person name="Doroghazi J.R."/>
            <person name="Metcalf W.W."/>
        </authorList>
    </citation>
    <scope>NUCLEOTIDE SEQUENCE [LARGE SCALE GENOMIC DNA]</scope>
    <source>
        <strain evidence="7 8">NRRL B-3589</strain>
    </source>
</reference>
<keyword evidence="8" id="KW-1185">Reference proteome</keyword>
<evidence type="ECO:0000256" key="5">
    <source>
        <dbReference type="ARBA" id="ARBA00023136"/>
    </source>
</evidence>
<sequence length="103" mass="10674">MSRRQQTVAARTTGLLFAALVALHLLALAAHLDGAHHLTKPALMPALALHAAARGAPRSLIAALLFGCGGDTLLQLDDRAAFLAGMASFAAGHVCYLVLLYTS</sequence>
<evidence type="ECO:0000313" key="8">
    <source>
        <dbReference type="Proteomes" id="UP000037020"/>
    </source>
</evidence>
<feature type="non-terminal residue" evidence="7">
    <location>
        <position position="103"/>
    </location>
</feature>
<comment type="subcellular location">
    <subcellularLocation>
        <location evidence="1">Membrane</location>
        <topology evidence="1">Multi-pass membrane protein</topology>
    </subcellularLocation>
</comment>
<proteinExistence type="inferred from homology"/>
<evidence type="ECO:0000256" key="3">
    <source>
        <dbReference type="ARBA" id="ARBA00022692"/>
    </source>
</evidence>
<keyword evidence="5 6" id="KW-0472">Membrane</keyword>